<feature type="transmembrane region" description="Helical" evidence="5">
    <location>
        <begin position="75"/>
        <end position="93"/>
    </location>
</feature>
<evidence type="ECO:0000313" key="7">
    <source>
        <dbReference type="EMBL" id="SDM94572.1"/>
    </source>
</evidence>
<proteinExistence type="predicted"/>
<comment type="subcellular location">
    <subcellularLocation>
        <location evidence="1">Membrane</location>
        <topology evidence="1">Multi-pass membrane protein</topology>
    </subcellularLocation>
</comment>
<dbReference type="EMBL" id="FNHH01000030">
    <property type="protein sequence ID" value="SDM94572.1"/>
    <property type="molecule type" value="Genomic_DNA"/>
</dbReference>
<name>A0A1G9XCN9_9SPHI</name>
<keyword evidence="4 5" id="KW-0472">Membrane</keyword>
<evidence type="ECO:0000256" key="4">
    <source>
        <dbReference type="ARBA" id="ARBA00023136"/>
    </source>
</evidence>
<evidence type="ECO:0000256" key="3">
    <source>
        <dbReference type="ARBA" id="ARBA00022989"/>
    </source>
</evidence>
<dbReference type="GO" id="GO:0016020">
    <property type="term" value="C:membrane"/>
    <property type="evidence" value="ECO:0007669"/>
    <property type="project" value="UniProtKB-SubCell"/>
</dbReference>
<feature type="transmembrane region" description="Helical" evidence="5">
    <location>
        <begin position="123"/>
        <end position="143"/>
    </location>
</feature>
<feature type="transmembrane region" description="Helical" evidence="5">
    <location>
        <begin position="180"/>
        <end position="199"/>
    </location>
</feature>
<feature type="transmembrane region" description="Helical" evidence="5">
    <location>
        <begin position="206"/>
        <end position="225"/>
    </location>
</feature>
<dbReference type="InterPro" id="IPR001902">
    <property type="entry name" value="SLC26A/SulP_fam"/>
</dbReference>
<feature type="transmembrane region" description="Helical" evidence="5">
    <location>
        <begin position="343"/>
        <end position="361"/>
    </location>
</feature>
<dbReference type="Pfam" id="PF00916">
    <property type="entry name" value="Sulfate_transp"/>
    <property type="match status" value="1"/>
</dbReference>
<keyword evidence="2 5" id="KW-0812">Transmembrane</keyword>
<feature type="transmembrane region" description="Helical" evidence="5">
    <location>
        <begin position="51"/>
        <end position="68"/>
    </location>
</feature>
<organism evidence="7 8">
    <name type="scientific">Daejeonella rubra</name>
    <dbReference type="NCBI Taxonomy" id="990371"/>
    <lineage>
        <taxon>Bacteria</taxon>
        <taxon>Pseudomonadati</taxon>
        <taxon>Bacteroidota</taxon>
        <taxon>Sphingobacteriia</taxon>
        <taxon>Sphingobacteriales</taxon>
        <taxon>Sphingobacteriaceae</taxon>
        <taxon>Daejeonella</taxon>
    </lineage>
</organism>
<evidence type="ECO:0000256" key="1">
    <source>
        <dbReference type="ARBA" id="ARBA00004141"/>
    </source>
</evidence>
<feature type="transmembrane region" description="Helical" evidence="5">
    <location>
        <begin position="397"/>
        <end position="428"/>
    </location>
</feature>
<reference evidence="8" key="1">
    <citation type="submission" date="2016-10" db="EMBL/GenBank/DDBJ databases">
        <authorList>
            <person name="Varghese N."/>
            <person name="Submissions S."/>
        </authorList>
    </citation>
    <scope>NUCLEOTIDE SEQUENCE [LARGE SCALE GENOMIC DNA]</scope>
    <source>
        <strain evidence="8">DSM 24536</strain>
    </source>
</reference>
<evidence type="ECO:0000256" key="2">
    <source>
        <dbReference type="ARBA" id="ARBA00022692"/>
    </source>
</evidence>
<dbReference type="GO" id="GO:0055085">
    <property type="term" value="P:transmembrane transport"/>
    <property type="evidence" value="ECO:0007669"/>
    <property type="project" value="InterPro"/>
</dbReference>
<gene>
    <name evidence="7" type="ORF">SAMN05421813_1302</name>
</gene>
<evidence type="ECO:0000259" key="6">
    <source>
        <dbReference type="Pfam" id="PF00916"/>
    </source>
</evidence>
<dbReference type="STRING" id="990371.SAMN05421813_1302"/>
<dbReference type="PANTHER" id="PTHR11814">
    <property type="entry name" value="SULFATE TRANSPORTER"/>
    <property type="match status" value="1"/>
</dbReference>
<dbReference type="Proteomes" id="UP000199226">
    <property type="component" value="Unassembled WGS sequence"/>
</dbReference>
<keyword evidence="8" id="KW-1185">Reference proteome</keyword>
<feature type="domain" description="SLC26A/SulP transporter" evidence="6">
    <location>
        <begin position="22"/>
        <end position="401"/>
    </location>
</feature>
<keyword evidence="3 5" id="KW-1133">Transmembrane helix</keyword>
<sequence>MNNDKGKNAIFDIGKYFSSANLKKDLPASIVVFLVALPLCLGIALASGAPLFAGVLTGIIGGIVVSAISGSQLSVSGPAAGLTVIVFGAIASLGSYETFLLAVVLAGILQIVFGILKAGIIANYFPSSVIEGMLAAIGIILILKQLPHAVGFDSDFEGDQSFFQADHENTFSAIVAASNMISYGALIISSLSLLIMIFWPRIKKMSAIPAPVLVVAAGIILTILFQNTGLALSPEQLVTIPVVNTFSEFTGLFSFPDFSQISNQNVWTVAFTIAIVASIETLLSIEAVDKIDPVKRVSPTNRELVAQGIGNMTSGMLGGLPMTSVIVRSSVNVNSGGRTKMSAIYHGFWLLLSLLFIPMLLNKIPLACLAAILLITGYKLAKIALFKKMWKNGKDQFIPFVVTVIAIVLTDLLKGVAIGMLIGVFYILRTNLRNPYFYKFEQNGGKKVIRIKLAQEVSFLNKAAIQYTLTNLPKESDVIIDGTDSMFIDKDVLEIIHNFKHNAYTKGTIVEIVNIRDNYEVPRLKELIYKPAKNN</sequence>
<dbReference type="OrthoDB" id="9769739at2"/>
<dbReference type="AlphaFoldDB" id="A0A1G9XCN9"/>
<feature type="transmembrane region" description="Helical" evidence="5">
    <location>
        <begin position="26"/>
        <end position="45"/>
    </location>
</feature>
<dbReference type="InterPro" id="IPR011547">
    <property type="entry name" value="SLC26A/SulP_dom"/>
</dbReference>
<protein>
    <submittedName>
        <fullName evidence="7">Sulfate permease, SulP family</fullName>
    </submittedName>
</protein>
<feature type="transmembrane region" description="Helical" evidence="5">
    <location>
        <begin position="99"/>
        <end position="116"/>
    </location>
</feature>
<dbReference type="RefSeq" id="WP_090706466.1">
    <property type="nucleotide sequence ID" value="NZ_FNHH01000030.1"/>
</dbReference>
<accession>A0A1G9XCN9</accession>
<evidence type="ECO:0000256" key="5">
    <source>
        <dbReference type="SAM" id="Phobius"/>
    </source>
</evidence>
<feature type="transmembrane region" description="Helical" evidence="5">
    <location>
        <begin position="266"/>
        <end position="288"/>
    </location>
</feature>
<evidence type="ECO:0000313" key="8">
    <source>
        <dbReference type="Proteomes" id="UP000199226"/>
    </source>
</evidence>